<keyword evidence="2" id="KW-1185">Reference proteome</keyword>
<evidence type="ECO:0000313" key="1">
    <source>
        <dbReference type="EMBL" id="OHW62593.1"/>
    </source>
</evidence>
<gene>
    <name evidence="1" type="ORF">EUAN_11580</name>
</gene>
<dbReference type="STRING" id="39480.EUAN_11580"/>
<name>A0A1S1V7L4_9FIRM</name>
<comment type="caution">
    <text evidence="1">The sequence shown here is derived from an EMBL/GenBank/DDBJ whole genome shotgun (WGS) entry which is preliminary data.</text>
</comment>
<dbReference type="EMBL" id="MKIE01000003">
    <property type="protein sequence ID" value="OHW62593.1"/>
    <property type="molecule type" value="Genomic_DNA"/>
</dbReference>
<evidence type="ECO:0000313" key="2">
    <source>
        <dbReference type="Proteomes" id="UP000180254"/>
    </source>
</evidence>
<sequence length="242" mass="28661">MGSALKTKDMYIGLKDRFLYNNDLNSIYILLALYDVEENISNIYPRYMCLKDIKKKIKSILKNRADSEHVAHNLGIIIHEDINRLELCFYLEGYQDGYKNVRFTNLLEKEVIKSYGIDYIYRSEGLGYFGSDDATCGVKEKCYRYIDENAGRQSQIENLTDEFINRIVKKKIENLDQQIEKQLKIDYDMHNIRIEEVSYTLTNEEVEKINTTILDNLILHLGKVYKEAFWIAVNDKVFRRYR</sequence>
<dbReference type="Proteomes" id="UP000180254">
    <property type="component" value="Unassembled WGS sequence"/>
</dbReference>
<accession>A0A1S1V7L4</accession>
<dbReference type="AlphaFoldDB" id="A0A1S1V7L4"/>
<reference evidence="1 2" key="1">
    <citation type="submission" date="2016-09" db="EMBL/GenBank/DDBJ databases">
        <title>Genome sequence of Eubacterium angustum.</title>
        <authorList>
            <person name="Poehlein A."/>
            <person name="Daniel R."/>
        </authorList>
    </citation>
    <scope>NUCLEOTIDE SEQUENCE [LARGE SCALE GENOMIC DNA]</scope>
    <source>
        <strain evidence="1 2">DSM 1989</strain>
    </source>
</reference>
<organism evidence="1 2">
    <name type="scientific">Andreesenia angusta</name>
    <dbReference type="NCBI Taxonomy" id="39480"/>
    <lineage>
        <taxon>Bacteria</taxon>
        <taxon>Bacillati</taxon>
        <taxon>Bacillota</taxon>
        <taxon>Tissierellia</taxon>
        <taxon>Tissierellales</taxon>
        <taxon>Gottschalkiaceae</taxon>
        <taxon>Andreesenia</taxon>
    </lineage>
</organism>
<dbReference type="RefSeq" id="WP_071062591.1">
    <property type="nucleotide sequence ID" value="NZ_MKIE01000003.1"/>
</dbReference>
<dbReference type="OrthoDB" id="1952884at2"/>
<protein>
    <submittedName>
        <fullName evidence="1">Uncharacterized protein</fullName>
    </submittedName>
</protein>
<proteinExistence type="predicted"/>